<dbReference type="AlphaFoldDB" id="A0AAV9E5I1"/>
<feature type="region of interest" description="Disordered" evidence="1">
    <location>
        <begin position="177"/>
        <end position="202"/>
    </location>
</feature>
<protein>
    <submittedName>
        <fullName evidence="2">Uncharacterized protein</fullName>
    </submittedName>
</protein>
<name>A0AAV9E5I1_ACOCL</name>
<sequence>MGEAEKYSRIINPFIFHLQKLELEIKCPVCHCILNVEDDLRCPLCNMSHVHQDMQCSSNRLMNSNTADVTSQMDLMKNMNGEKYSRIINPLKFHLQKLELELKCPVCHCILNIENDLRCLLCQMSHTRQDLRLMSRLQNIVSIFKNMNAIFHVSDTQWLSNRRTNSNTADVIPQMGLVNNRNGKRPRGRPKKRFLDNEPNQASVQPATDVKTVEKCKDGETCNRELNLLAQSQGNTPPLSNSKDSDDNDNNVGFTGYMVFANIILIDRLLITRLRKKRKRLDVVHKKCTTPKIQGSTRPPYSTQKGSSEMVIWASAFRIYLHQSFRCWTRLHQVF</sequence>
<reference evidence="2" key="2">
    <citation type="submission" date="2023-06" db="EMBL/GenBank/DDBJ databases">
        <authorList>
            <person name="Ma L."/>
            <person name="Liu K.-W."/>
            <person name="Li Z."/>
            <person name="Hsiao Y.-Y."/>
            <person name="Qi Y."/>
            <person name="Fu T."/>
            <person name="Tang G."/>
            <person name="Zhang D."/>
            <person name="Sun W.-H."/>
            <person name="Liu D.-K."/>
            <person name="Li Y."/>
            <person name="Chen G.-Z."/>
            <person name="Liu X.-D."/>
            <person name="Liao X.-Y."/>
            <person name="Jiang Y.-T."/>
            <person name="Yu X."/>
            <person name="Hao Y."/>
            <person name="Huang J."/>
            <person name="Zhao X.-W."/>
            <person name="Ke S."/>
            <person name="Chen Y.-Y."/>
            <person name="Wu W.-L."/>
            <person name="Hsu J.-L."/>
            <person name="Lin Y.-F."/>
            <person name="Huang M.-D."/>
            <person name="Li C.-Y."/>
            <person name="Huang L."/>
            <person name="Wang Z.-W."/>
            <person name="Zhao X."/>
            <person name="Zhong W.-Y."/>
            <person name="Peng D.-H."/>
            <person name="Ahmad S."/>
            <person name="Lan S."/>
            <person name="Zhang J.-S."/>
            <person name="Tsai W.-C."/>
            <person name="Van De Peer Y."/>
            <person name="Liu Z.-J."/>
        </authorList>
    </citation>
    <scope>NUCLEOTIDE SEQUENCE</scope>
    <source>
        <strain evidence="2">CP</strain>
        <tissue evidence="2">Leaves</tissue>
    </source>
</reference>
<evidence type="ECO:0000256" key="1">
    <source>
        <dbReference type="SAM" id="MobiDB-lite"/>
    </source>
</evidence>
<dbReference type="Proteomes" id="UP001180020">
    <property type="component" value="Unassembled WGS sequence"/>
</dbReference>
<accession>A0AAV9E5I1</accession>
<reference evidence="2" key="1">
    <citation type="journal article" date="2023" name="Nat. Commun.">
        <title>Diploid and tetraploid genomes of Acorus and the evolution of monocots.</title>
        <authorList>
            <person name="Ma L."/>
            <person name="Liu K.W."/>
            <person name="Li Z."/>
            <person name="Hsiao Y.Y."/>
            <person name="Qi Y."/>
            <person name="Fu T."/>
            <person name="Tang G.D."/>
            <person name="Zhang D."/>
            <person name="Sun W.H."/>
            <person name="Liu D.K."/>
            <person name="Li Y."/>
            <person name="Chen G.Z."/>
            <person name="Liu X.D."/>
            <person name="Liao X.Y."/>
            <person name="Jiang Y.T."/>
            <person name="Yu X."/>
            <person name="Hao Y."/>
            <person name="Huang J."/>
            <person name="Zhao X.W."/>
            <person name="Ke S."/>
            <person name="Chen Y.Y."/>
            <person name="Wu W.L."/>
            <person name="Hsu J.L."/>
            <person name="Lin Y.F."/>
            <person name="Huang M.D."/>
            <person name="Li C.Y."/>
            <person name="Huang L."/>
            <person name="Wang Z.W."/>
            <person name="Zhao X."/>
            <person name="Zhong W.Y."/>
            <person name="Peng D.H."/>
            <person name="Ahmad S."/>
            <person name="Lan S."/>
            <person name="Zhang J.S."/>
            <person name="Tsai W.C."/>
            <person name="Van de Peer Y."/>
            <person name="Liu Z.J."/>
        </authorList>
    </citation>
    <scope>NUCLEOTIDE SEQUENCE</scope>
    <source>
        <strain evidence="2">CP</strain>
    </source>
</reference>
<keyword evidence="3" id="KW-1185">Reference proteome</keyword>
<comment type="caution">
    <text evidence="2">The sequence shown here is derived from an EMBL/GenBank/DDBJ whole genome shotgun (WGS) entry which is preliminary data.</text>
</comment>
<gene>
    <name evidence="2" type="ORF">QJS10_CPA09g01971</name>
</gene>
<organism evidence="2 3">
    <name type="scientific">Acorus calamus</name>
    <name type="common">Sweet flag</name>
    <dbReference type="NCBI Taxonomy" id="4465"/>
    <lineage>
        <taxon>Eukaryota</taxon>
        <taxon>Viridiplantae</taxon>
        <taxon>Streptophyta</taxon>
        <taxon>Embryophyta</taxon>
        <taxon>Tracheophyta</taxon>
        <taxon>Spermatophyta</taxon>
        <taxon>Magnoliopsida</taxon>
        <taxon>Liliopsida</taxon>
        <taxon>Acoraceae</taxon>
        <taxon>Acorus</taxon>
    </lineage>
</organism>
<proteinExistence type="predicted"/>
<evidence type="ECO:0000313" key="2">
    <source>
        <dbReference type="EMBL" id="KAK1308991.1"/>
    </source>
</evidence>
<feature type="compositionally biased region" description="Basic residues" evidence="1">
    <location>
        <begin position="182"/>
        <end position="192"/>
    </location>
</feature>
<evidence type="ECO:0000313" key="3">
    <source>
        <dbReference type="Proteomes" id="UP001180020"/>
    </source>
</evidence>
<dbReference type="EMBL" id="JAUJYO010000009">
    <property type="protein sequence ID" value="KAK1308991.1"/>
    <property type="molecule type" value="Genomic_DNA"/>
</dbReference>